<keyword evidence="2" id="KW-1185">Reference proteome</keyword>
<protein>
    <submittedName>
        <fullName evidence="1">Uncharacterized protein</fullName>
    </submittedName>
</protein>
<dbReference type="RefSeq" id="WP_062006736.1">
    <property type="nucleotide sequence ID" value="NZ_CP012677.1"/>
</dbReference>
<dbReference type="SUPFAM" id="SSF51569">
    <property type="entry name" value="Aldolase"/>
    <property type="match status" value="1"/>
</dbReference>
<organism evidence="1 2">
    <name type="scientific">Arthrobacter alpinus</name>
    <dbReference type="NCBI Taxonomy" id="656366"/>
    <lineage>
        <taxon>Bacteria</taxon>
        <taxon>Bacillati</taxon>
        <taxon>Actinomycetota</taxon>
        <taxon>Actinomycetes</taxon>
        <taxon>Micrococcales</taxon>
        <taxon>Micrococcaceae</taxon>
        <taxon>Arthrobacter</taxon>
    </lineage>
</organism>
<dbReference type="EMBL" id="CP012677">
    <property type="protein sequence ID" value="ALE92245.1"/>
    <property type="molecule type" value="Genomic_DNA"/>
</dbReference>
<reference evidence="2" key="1">
    <citation type="submission" date="2015-09" db="EMBL/GenBank/DDBJ databases">
        <title>Complete genome of Arthrobacter alpinus strain R3.8.</title>
        <authorList>
            <person name="See-Too W.S."/>
            <person name="Chan K.G."/>
        </authorList>
    </citation>
    <scope>NUCLEOTIDE SEQUENCE [LARGE SCALE GENOMIC DNA]</scope>
    <source>
        <strain evidence="2">R3.8</strain>
    </source>
</reference>
<dbReference type="InterPro" id="IPR013785">
    <property type="entry name" value="Aldolase_TIM"/>
</dbReference>
<proteinExistence type="predicted"/>
<dbReference type="KEGG" id="aaq:AOC05_07710"/>
<dbReference type="AlphaFoldDB" id="A0A0M3UG06"/>
<dbReference type="Proteomes" id="UP000062833">
    <property type="component" value="Chromosome"/>
</dbReference>
<evidence type="ECO:0000313" key="2">
    <source>
        <dbReference type="Proteomes" id="UP000062833"/>
    </source>
</evidence>
<sequence>MTQTFTGLLAYPITFVTHDGEPKLGALTGLVRNAAAAGVSAVTVLATSGQGSPSTGVSGIPSWKRQLKLPGPVKRVDYGCRSMQR</sequence>
<dbReference type="PATRIC" id="fig|656366.3.peg.1649"/>
<dbReference type="Gene3D" id="3.20.20.70">
    <property type="entry name" value="Aldolase class I"/>
    <property type="match status" value="1"/>
</dbReference>
<gene>
    <name evidence="1" type="ORF">AOC05_07710</name>
</gene>
<evidence type="ECO:0000313" key="1">
    <source>
        <dbReference type="EMBL" id="ALE92245.1"/>
    </source>
</evidence>
<accession>A0A0M3UG06</accession>
<dbReference type="OrthoDB" id="9778880at2"/>
<name>A0A0M3UG06_9MICC</name>